<comment type="cofactor">
    <cofactor evidence="8">
        <name>a divalent metal cation</name>
        <dbReference type="ChEBI" id="CHEBI:60240"/>
    </cofactor>
    <text evidence="8">Binds 1 divalent metal cation per subunit.</text>
</comment>
<accession>A0A4R1L665</accession>
<feature type="domain" description="Amidohydrolase-related" evidence="9">
    <location>
        <begin position="53"/>
        <end position="382"/>
    </location>
</feature>
<keyword evidence="2 8" id="KW-0479">Metal-binding</keyword>
<comment type="caution">
    <text evidence="10">The sequence shown here is derived from an EMBL/GenBank/DDBJ whole genome shotgun (WGS) entry which is preliminary data.</text>
</comment>
<dbReference type="Pfam" id="PF01979">
    <property type="entry name" value="Amidohydro_1"/>
    <property type="match status" value="1"/>
</dbReference>
<feature type="binding site" evidence="7">
    <location>
        <position position="142"/>
    </location>
    <ligand>
        <name>substrate</name>
    </ligand>
</feature>
<dbReference type="EMBL" id="SMGK01000005">
    <property type="protein sequence ID" value="TCK71769.1"/>
    <property type="molecule type" value="Genomic_DNA"/>
</dbReference>
<dbReference type="PANTHER" id="PTHR11113">
    <property type="entry name" value="N-ACETYLGLUCOSAMINE-6-PHOSPHATE DEACETYLASE"/>
    <property type="match status" value="1"/>
</dbReference>
<dbReference type="CDD" id="cd00854">
    <property type="entry name" value="NagA"/>
    <property type="match status" value="1"/>
</dbReference>
<dbReference type="RefSeq" id="WP_131998571.1">
    <property type="nucleotide sequence ID" value="NZ_SMGK01000005.1"/>
</dbReference>
<keyword evidence="4 5" id="KW-0119">Carbohydrate metabolism</keyword>
<dbReference type="InterPro" id="IPR003764">
    <property type="entry name" value="GlcNAc_6-P_deAcase"/>
</dbReference>
<name>A0A4R1L665_9BACT</name>
<evidence type="ECO:0000256" key="3">
    <source>
        <dbReference type="ARBA" id="ARBA00022801"/>
    </source>
</evidence>
<reference evidence="10 11" key="1">
    <citation type="submission" date="2019-03" db="EMBL/GenBank/DDBJ databases">
        <title>Genomic Encyclopedia of Type Strains, Phase IV (KMG-IV): sequencing the most valuable type-strain genomes for metagenomic binning, comparative biology and taxonomic classification.</title>
        <authorList>
            <person name="Goeker M."/>
        </authorList>
    </citation>
    <scope>NUCLEOTIDE SEQUENCE [LARGE SCALE GENOMIC DNA]</scope>
    <source>
        <strain evidence="10 11">DSM 103428</strain>
    </source>
</reference>
<feature type="binding site" evidence="7">
    <location>
        <begin position="309"/>
        <end position="311"/>
    </location>
    <ligand>
        <name>substrate</name>
    </ligand>
</feature>
<gene>
    <name evidence="10" type="ORF">C7378_3059</name>
</gene>
<dbReference type="PANTHER" id="PTHR11113:SF14">
    <property type="entry name" value="N-ACETYLGLUCOSAMINE-6-PHOSPHATE DEACETYLASE"/>
    <property type="match status" value="1"/>
</dbReference>
<dbReference type="SUPFAM" id="SSF51338">
    <property type="entry name" value="Composite domain of metallo-dependent hydrolases"/>
    <property type="match status" value="1"/>
</dbReference>
<dbReference type="GO" id="GO:0008448">
    <property type="term" value="F:N-acetylglucosamine-6-phosphate deacetylase activity"/>
    <property type="evidence" value="ECO:0007669"/>
    <property type="project" value="InterPro"/>
</dbReference>
<dbReference type="GO" id="GO:0006046">
    <property type="term" value="P:N-acetylglucosamine catabolic process"/>
    <property type="evidence" value="ECO:0007669"/>
    <property type="project" value="TreeGrafter"/>
</dbReference>
<evidence type="ECO:0000256" key="8">
    <source>
        <dbReference type="PIRSR" id="PIRSR038994-3"/>
    </source>
</evidence>
<evidence type="ECO:0000256" key="4">
    <source>
        <dbReference type="ARBA" id="ARBA00023277"/>
    </source>
</evidence>
<feature type="binding site" evidence="8">
    <location>
        <position position="218"/>
    </location>
    <ligand>
        <name>Zn(2+)</name>
        <dbReference type="ChEBI" id="CHEBI:29105"/>
    </ligand>
</feature>
<sequence>MRTILTAEKLCTETETLARPVVILEDGVILSIESQQAAELPPGERLDFPGATLAPAFFDVHIHGSAGRDVMDASEDALTVIGRFLAQRGVGAYLATTVSAPLDKLLHSLEGLAKLMQQDIPGAKPLGIHLEGPFLSHARRGAHATADLLTPTAALFDRMWQASNGTLRLMTIAPELPGAEEVISRAVAVGVRVSLGHSDADTAAARRGVKLGAASATHTFNAMRKLDQRDPGILGVALTEDNLFAEIICDGLHVDPAMVKLFLRAKSADRGILVTDAMSATGMPDGSYKLGELEVRVVNGRCIIGEDTLAGSTLTLDRAVRNFTAFTGAPLETALLLASRNPARMTGFEGQVGSLAPGRIADIAVLSPSGEVITTLLRGRPVAA</sequence>
<dbReference type="NCBIfam" id="TIGR00221">
    <property type="entry name" value="nagA"/>
    <property type="match status" value="1"/>
</dbReference>
<feature type="binding site" evidence="7">
    <location>
        <position position="253"/>
    </location>
    <ligand>
        <name>substrate</name>
    </ligand>
</feature>
<evidence type="ECO:0000256" key="7">
    <source>
        <dbReference type="PIRSR" id="PIRSR038994-2"/>
    </source>
</evidence>
<dbReference type="GO" id="GO:0046872">
    <property type="term" value="F:metal ion binding"/>
    <property type="evidence" value="ECO:0007669"/>
    <property type="project" value="UniProtKB-KW"/>
</dbReference>
<protein>
    <submittedName>
        <fullName evidence="10">N-acetylglucosamine 6-phosphate deacetylase</fullName>
    </submittedName>
</protein>
<dbReference type="OrthoDB" id="9776488at2"/>
<dbReference type="Gene3D" id="2.30.40.10">
    <property type="entry name" value="Urease, subunit C, domain 1"/>
    <property type="match status" value="1"/>
</dbReference>
<feature type="active site" description="Proton donor/acceptor" evidence="6">
    <location>
        <position position="276"/>
    </location>
</feature>
<organism evidence="10 11">
    <name type="scientific">Acidipila rosea</name>
    <dbReference type="NCBI Taxonomy" id="768535"/>
    <lineage>
        <taxon>Bacteria</taxon>
        <taxon>Pseudomonadati</taxon>
        <taxon>Acidobacteriota</taxon>
        <taxon>Terriglobia</taxon>
        <taxon>Terriglobales</taxon>
        <taxon>Acidobacteriaceae</taxon>
        <taxon>Acidipila</taxon>
    </lineage>
</organism>
<evidence type="ECO:0000256" key="5">
    <source>
        <dbReference type="PIRNR" id="PIRNR038994"/>
    </source>
</evidence>
<feature type="binding site" evidence="8">
    <location>
        <position position="197"/>
    </location>
    <ligand>
        <name>Zn(2+)</name>
        <dbReference type="ChEBI" id="CHEBI:29105"/>
    </ligand>
</feature>
<feature type="binding site" evidence="7">
    <location>
        <begin position="221"/>
        <end position="222"/>
    </location>
    <ligand>
        <name>substrate</name>
    </ligand>
</feature>
<feature type="binding site" evidence="7">
    <location>
        <position position="229"/>
    </location>
    <ligand>
        <name>substrate</name>
    </ligand>
</feature>
<dbReference type="PIRSF" id="PIRSF038994">
    <property type="entry name" value="NagA"/>
    <property type="match status" value="1"/>
</dbReference>
<dbReference type="Proteomes" id="UP000295210">
    <property type="component" value="Unassembled WGS sequence"/>
</dbReference>
<keyword evidence="3 5" id="KW-0378">Hydrolase</keyword>
<dbReference type="AlphaFoldDB" id="A0A4R1L665"/>
<evidence type="ECO:0000313" key="11">
    <source>
        <dbReference type="Proteomes" id="UP000295210"/>
    </source>
</evidence>
<evidence type="ECO:0000313" key="10">
    <source>
        <dbReference type="EMBL" id="TCK71769.1"/>
    </source>
</evidence>
<evidence type="ECO:0000259" key="9">
    <source>
        <dbReference type="Pfam" id="PF01979"/>
    </source>
</evidence>
<evidence type="ECO:0000256" key="6">
    <source>
        <dbReference type="PIRSR" id="PIRSR038994-1"/>
    </source>
</evidence>
<dbReference type="InterPro" id="IPR011059">
    <property type="entry name" value="Metal-dep_hydrolase_composite"/>
</dbReference>
<dbReference type="SUPFAM" id="SSF51556">
    <property type="entry name" value="Metallo-dependent hydrolases"/>
    <property type="match status" value="1"/>
</dbReference>
<keyword evidence="11" id="KW-1185">Reference proteome</keyword>
<dbReference type="Gene3D" id="3.20.20.140">
    <property type="entry name" value="Metal-dependent hydrolases"/>
    <property type="match status" value="1"/>
</dbReference>
<proteinExistence type="inferred from homology"/>
<dbReference type="InterPro" id="IPR032466">
    <property type="entry name" value="Metal_Hydrolase"/>
</dbReference>
<evidence type="ECO:0000256" key="2">
    <source>
        <dbReference type="ARBA" id="ARBA00022723"/>
    </source>
</evidence>
<feature type="binding site" evidence="8">
    <location>
        <position position="131"/>
    </location>
    <ligand>
        <name>Zn(2+)</name>
        <dbReference type="ChEBI" id="CHEBI:29105"/>
    </ligand>
</feature>
<dbReference type="FunFam" id="3.20.20.140:FF:000004">
    <property type="entry name" value="N-acetylglucosamine-6-phosphate deacetylase"/>
    <property type="match status" value="1"/>
</dbReference>
<comment type="similarity">
    <text evidence="1 5">Belongs to the metallo-dependent hydrolases superfamily. NagA family.</text>
</comment>
<evidence type="ECO:0000256" key="1">
    <source>
        <dbReference type="ARBA" id="ARBA00010716"/>
    </source>
</evidence>
<dbReference type="InterPro" id="IPR006680">
    <property type="entry name" value="Amidohydro-rel"/>
</dbReference>